<dbReference type="PANTHER" id="PTHR33332">
    <property type="entry name" value="REVERSE TRANSCRIPTASE DOMAIN-CONTAINING PROTEIN"/>
    <property type="match status" value="1"/>
</dbReference>
<comment type="caution">
    <text evidence="1">The sequence shown here is derived from an EMBL/GenBank/DDBJ whole genome shotgun (WGS) entry which is preliminary data.</text>
</comment>
<accession>A0AAN7S4J2</accession>
<evidence type="ECO:0000313" key="1">
    <source>
        <dbReference type="EMBL" id="KAK4828290.1"/>
    </source>
</evidence>
<dbReference type="AlphaFoldDB" id="A0AAN7S4J2"/>
<reference evidence="1 2" key="1">
    <citation type="journal article" date="2023" name="J. Hered.">
        <title>Chromosome-level genome of the wood stork (Mycteria americana) provides insight into avian chromosome evolution.</title>
        <authorList>
            <person name="Flamio R. Jr."/>
            <person name="Ramstad K.M."/>
        </authorList>
    </citation>
    <scope>NUCLEOTIDE SEQUENCE [LARGE SCALE GENOMIC DNA]</scope>
    <source>
        <strain evidence="1">JAX WOST 10</strain>
    </source>
</reference>
<sequence length="157" mass="18302">MKFNKAKCKVLHLRWGNPKHGYRLRDEWIENSPAEEDLGVLVNEISDMSRHCAFGAQKANCIPGCIKGSMVSRSREMILPLLHSHETPPGPQLWGPQHKTDMDLIEWVQMRVTKVVRGLEHLFCEERLRELGLFSLEKRRLQRHLIAGEEWKNHAVY</sequence>
<gene>
    <name evidence="1" type="ORF">QYF61_024955</name>
</gene>
<dbReference type="EMBL" id="JAUNZN010000002">
    <property type="protein sequence ID" value="KAK4828290.1"/>
    <property type="molecule type" value="Genomic_DNA"/>
</dbReference>
<name>A0AAN7S4J2_MYCAM</name>
<evidence type="ECO:0000313" key="2">
    <source>
        <dbReference type="Proteomes" id="UP001333110"/>
    </source>
</evidence>
<dbReference type="Proteomes" id="UP001333110">
    <property type="component" value="Unassembled WGS sequence"/>
</dbReference>
<proteinExistence type="predicted"/>
<organism evidence="1 2">
    <name type="scientific">Mycteria americana</name>
    <name type="common">Wood stork</name>
    <dbReference type="NCBI Taxonomy" id="33587"/>
    <lineage>
        <taxon>Eukaryota</taxon>
        <taxon>Metazoa</taxon>
        <taxon>Chordata</taxon>
        <taxon>Craniata</taxon>
        <taxon>Vertebrata</taxon>
        <taxon>Euteleostomi</taxon>
        <taxon>Archelosauria</taxon>
        <taxon>Archosauria</taxon>
        <taxon>Dinosauria</taxon>
        <taxon>Saurischia</taxon>
        <taxon>Theropoda</taxon>
        <taxon>Coelurosauria</taxon>
        <taxon>Aves</taxon>
        <taxon>Neognathae</taxon>
        <taxon>Neoaves</taxon>
        <taxon>Aequornithes</taxon>
        <taxon>Ciconiiformes</taxon>
        <taxon>Ciconiidae</taxon>
        <taxon>Mycteria</taxon>
    </lineage>
</organism>
<keyword evidence="2" id="KW-1185">Reference proteome</keyword>
<protein>
    <submittedName>
        <fullName evidence="1">Uncharacterized protein</fullName>
    </submittedName>
</protein>